<keyword evidence="1" id="KW-0808">Transferase</keyword>
<keyword evidence="2" id="KW-0812">Transmembrane</keyword>
<evidence type="ECO:0000259" key="3">
    <source>
        <dbReference type="Pfam" id="PF00534"/>
    </source>
</evidence>
<evidence type="ECO:0000313" key="5">
    <source>
        <dbReference type="Proteomes" id="UP000176723"/>
    </source>
</evidence>
<name>A0A1G1W2S3_9BACT</name>
<organism evidence="4 5">
    <name type="scientific">Candidatus Chisholmbacteria bacterium RIFCSPLOWO2_01_FULL_49_14</name>
    <dbReference type="NCBI Taxonomy" id="1797593"/>
    <lineage>
        <taxon>Bacteria</taxon>
        <taxon>Candidatus Chisholmiibacteriota</taxon>
    </lineage>
</organism>
<reference evidence="4 5" key="1">
    <citation type="journal article" date="2016" name="Nat. Commun.">
        <title>Thousands of microbial genomes shed light on interconnected biogeochemical processes in an aquifer system.</title>
        <authorList>
            <person name="Anantharaman K."/>
            <person name="Brown C.T."/>
            <person name="Hug L.A."/>
            <person name="Sharon I."/>
            <person name="Castelle C.J."/>
            <person name="Probst A.J."/>
            <person name="Thomas B.C."/>
            <person name="Singh A."/>
            <person name="Wilkins M.J."/>
            <person name="Karaoz U."/>
            <person name="Brodie E.L."/>
            <person name="Williams K.H."/>
            <person name="Hubbard S.S."/>
            <person name="Banfield J.F."/>
        </authorList>
    </citation>
    <scope>NUCLEOTIDE SEQUENCE [LARGE SCALE GENOMIC DNA]</scope>
</reference>
<evidence type="ECO:0000313" key="4">
    <source>
        <dbReference type="EMBL" id="OGY21962.1"/>
    </source>
</evidence>
<dbReference type="Gene3D" id="3.40.50.2000">
    <property type="entry name" value="Glycogen Phosphorylase B"/>
    <property type="match status" value="2"/>
</dbReference>
<comment type="caution">
    <text evidence="4">The sequence shown here is derived from an EMBL/GenBank/DDBJ whole genome shotgun (WGS) entry which is preliminary data.</text>
</comment>
<dbReference type="PANTHER" id="PTHR46401">
    <property type="entry name" value="GLYCOSYLTRANSFERASE WBBK-RELATED"/>
    <property type="match status" value="1"/>
</dbReference>
<dbReference type="InterPro" id="IPR001296">
    <property type="entry name" value="Glyco_trans_1"/>
</dbReference>
<dbReference type="Proteomes" id="UP000176723">
    <property type="component" value="Unassembled WGS sequence"/>
</dbReference>
<dbReference type="EMBL" id="MHCL01000007">
    <property type="protein sequence ID" value="OGY21962.1"/>
    <property type="molecule type" value="Genomic_DNA"/>
</dbReference>
<dbReference type="GO" id="GO:0009103">
    <property type="term" value="P:lipopolysaccharide biosynthetic process"/>
    <property type="evidence" value="ECO:0007669"/>
    <property type="project" value="TreeGrafter"/>
</dbReference>
<dbReference type="AlphaFoldDB" id="A0A1G1W2S3"/>
<evidence type="ECO:0000256" key="2">
    <source>
        <dbReference type="SAM" id="Phobius"/>
    </source>
</evidence>
<keyword evidence="2" id="KW-1133">Transmembrane helix</keyword>
<accession>A0A1G1W2S3</accession>
<feature type="domain" description="Glycosyl transferase family 1" evidence="3">
    <location>
        <begin position="192"/>
        <end position="363"/>
    </location>
</feature>
<gene>
    <name evidence="4" type="ORF">A3A65_02865</name>
</gene>
<protein>
    <recommendedName>
        <fullName evidence="3">Glycosyl transferase family 1 domain-containing protein</fullName>
    </recommendedName>
</protein>
<evidence type="ECO:0000256" key="1">
    <source>
        <dbReference type="ARBA" id="ARBA00022679"/>
    </source>
</evidence>
<dbReference type="GO" id="GO:0016757">
    <property type="term" value="F:glycosyltransferase activity"/>
    <property type="evidence" value="ECO:0007669"/>
    <property type="project" value="InterPro"/>
</dbReference>
<feature type="transmembrane region" description="Helical" evidence="2">
    <location>
        <begin position="82"/>
        <end position="101"/>
    </location>
</feature>
<dbReference type="SUPFAM" id="SSF53756">
    <property type="entry name" value="UDP-Glycosyltransferase/glycogen phosphorylase"/>
    <property type="match status" value="1"/>
</dbReference>
<keyword evidence="2" id="KW-0472">Membrane</keyword>
<sequence length="389" mass="44153">MITYVANARFPTEKAHGLQIAKTIEALTRNHVRLTLVVPKRRVPEKLSPRKFYDLSCEIKSIYLPCIDWFFLYKALPHLGRFLYALETITFLFSVTVYVLIRAPAILYTRDPFLFTLVSMLRKNLFLELHTFPKTTAGKAVLRQILRRSNGIIVTNRFLQEKVEAMGITKSKTLIAPNGADLTLGEKIIPKNQARRRLGWPLDKNIALYLGHFYTSKGVDVLLEAATLLPENVTVVLVGGSKTDKNLDPLRKGITKNNTQKVRILGFQERWKVPLFLSAADVCVLPNVVTDEESEFFTTPLKLFDYMVARRPIIASDIPALREIMDDTAALFVTPNVPQALAKGIMRILEDSRESEKRANAAYTLAKDLSWNSRAKHIRKFIEDSISHA</sequence>
<proteinExistence type="predicted"/>
<dbReference type="STRING" id="1797593.A3A65_02865"/>
<dbReference type="PANTHER" id="PTHR46401:SF2">
    <property type="entry name" value="GLYCOSYLTRANSFERASE WBBK-RELATED"/>
    <property type="match status" value="1"/>
</dbReference>
<dbReference type="Pfam" id="PF00534">
    <property type="entry name" value="Glycos_transf_1"/>
    <property type="match status" value="1"/>
</dbReference>